<gene>
    <name evidence="2" type="ORF">SAMN05192562_11337</name>
</gene>
<keyword evidence="1" id="KW-1133">Transmembrane helix</keyword>
<keyword evidence="1" id="KW-0472">Membrane</keyword>
<dbReference type="AlphaFoldDB" id="A0A1I7E9W1"/>
<dbReference type="RefSeq" id="WP_139234464.1">
    <property type="nucleotide sequence ID" value="NZ_CP045299.1"/>
</dbReference>
<sequence length="75" mass="8689">MMKPLSLSEIVVIFFAGILFKCLGDITGVYPHLSQLMCLWGSYLLMVFAGLLLACNRWWHWRHRHDVPPEASDEK</sequence>
<dbReference type="Proteomes" id="UP000199187">
    <property type="component" value="Unassembled WGS sequence"/>
</dbReference>
<dbReference type="EMBL" id="FPAU01000013">
    <property type="protein sequence ID" value="SFU20699.1"/>
    <property type="molecule type" value="Genomic_DNA"/>
</dbReference>
<evidence type="ECO:0000313" key="2">
    <source>
        <dbReference type="EMBL" id="SFU20699.1"/>
    </source>
</evidence>
<name>A0A1I7E9W1_9ENTR</name>
<reference evidence="3" key="1">
    <citation type="submission" date="2016-10" db="EMBL/GenBank/DDBJ databases">
        <authorList>
            <person name="Varghese N."/>
            <person name="Submissions S."/>
        </authorList>
    </citation>
    <scope>NUCLEOTIDE SEQUENCE [LARGE SCALE GENOMIC DNA]</scope>
    <source>
        <strain evidence="3">Ah-143</strain>
    </source>
</reference>
<protein>
    <submittedName>
        <fullName evidence="2">Uncharacterized protein</fullName>
    </submittedName>
</protein>
<feature type="transmembrane region" description="Helical" evidence="1">
    <location>
        <begin position="34"/>
        <end position="55"/>
    </location>
</feature>
<proteinExistence type="predicted"/>
<keyword evidence="3" id="KW-1185">Reference proteome</keyword>
<organism evidence="2 3">
    <name type="scientific">Kosakonia arachidis</name>
    <dbReference type="NCBI Taxonomy" id="551989"/>
    <lineage>
        <taxon>Bacteria</taxon>
        <taxon>Pseudomonadati</taxon>
        <taxon>Pseudomonadota</taxon>
        <taxon>Gammaproteobacteria</taxon>
        <taxon>Enterobacterales</taxon>
        <taxon>Enterobacteriaceae</taxon>
        <taxon>Kosakonia</taxon>
    </lineage>
</organism>
<keyword evidence="1" id="KW-0812">Transmembrane</keyword>
<accession>A0A1I7E9W1</accession>
<evidence type="ECO:0000256" key="1">
    <source>
        <dbReference type="SAM" id="Phobius"/>
    </source>
</evidence>
<evidence type="ECO:0000313" key="3">
    <source>
        <dbReference type="Proteomes" id="UP000199187"/>
    </source>
</evidence>